<evidence type="ECO:0000313" key="3">
    <source>
        <dbReference type="EMBL" id="CAB4883759.1"/>
    </source>
</evidence>
<evidence type="ECO:0000259" key="2">
    <source>
        <dbReference type="Pfam" id="PF13490"/>
    </source>
</evidence>
<dbReference type="EMBL" id="CAFBLR010000193">
    <property type="protein sequence ID" value="CAB4883759.1"/>
    <property type="molecule type" value="Genomic_DNA"/>
</dbReference>
<accession>A0A6J7EUI6</accession>
<proteinExistence type="predicted"/>
<evidence type="ECO:0000256" key="1">
    <source>
        <dbReference type="SAM" id="Phobius"/>
    </source>
</evidence>
<dbReference type="PANTHER" id="PTHR36302">
    <property type="entry name" value="BLR7088 PROTEIN"/>
    <property type="match status" value="1"/>
</dbReference>
<dbReference type="SUPFAM" id="SSF110087">
    <property type="entry name" value="DR1885-like metal-binding protein"/>
    <property type="match status" value="1"/>
</dbReference>
<organism evidence="3">
    <name type="scientific">freshwater metagenome</name>
    <dbReference type="NCBI Taxonomy" id="449393"/>
    <lineage>
        <taxon>unclassified sequences</taxon>
        <taxon>metagenomes</taxon>
        <taxon>ecological metagenomes</taxon>
    </lineage>
</organism>
<sequence>MTPGATGSSMDCTTWHEAMSARLDGEASTADDDALDRHLRACVDCSALLVDLTALHRRFRLHPAPQVPDLVLAALVSAERLGDVPAAGAAPASPTALHPRQRFVLRIAGAAAVIAIGLTTTALAGAFGGGVRHARAVVNVASARPAAAGGSTLVYLRLDNRGASDVVTGASSPVASSAVFHRSAGHSREAVMRAATTIAAPGGAEDLFASDNVHVMLEGLNRDLEPGDVVPVTLTFGHSGTFTLQATVTA</sequence>
<feature type="transmembrane region" description="Helical" evidence="1">
    <location>
        <begin position="103"/>
        <end position="127"/>
    </location>
</feature>
<dbReference type="InterPro" id="IPR007410">
    <property type="entry name" value="LpqE-like"/>
</dbReference>
<feature type="domain" description="Putative zinc-finger" evidence="2">
    <location>
        <begin position="12"/>
        <end position="45"/>
    </location>
</feature>
<protein>
    <submittedName>
        <fullName evidence="3">Unannotated protein</fullName>
    </submittedName>
</protein>
<keyword evidence="1" id="KW-1133">Transmembrane helix</keyword>
<gene>
    <name evidence="3" type="ORF">UFOPK3417_01636</name>
</gene>
<dbReference type="Gene3D" id="2.60.40.1890">
    <property type="entry name" value="PCu(A)C copper chaperone"/>
    <property type="match status" value="1"/>
</dbReference>
<dbReference type="Pfam" id="PF04314">
    <property type="entry name" value="PCuAC"/>
    <property type="match status" value="1"/>
</dbReference>
<keyword evidence="1" id="KW-0472">Membrane</keyword>
<dbReference type="InterPro" id="IPR027383">
    <property type="entry name" value="Znf_put"/>
</dbReference>
<dbReference type="InterPro" id="IPR036182">
    <property type="entry name" value="PCuAC_sf"/>
</dbReference>
<dbReference type="AlphaFoldDB" id="A0A6J7EUI6"/>
<keyword evidence="1" id="KW-0812">Transmembrane</keyword>
<reference evidence="3" key="1">
    <citation type="submission" date="2020-05" db="EMBL/GenBank/DDBJ databases">
        <authorList>
            <person name="Chiriac C."/>
            <person name="Salcher M."/>
            <person name="Ghai R."/>
            <person name="Kavagutti S V."/>
        </authorList>
    </citation>
    <scope>NUCLEOTIDE SEQUENCE</scope>
</reference>
<dbReference type="Pfam" id="PF13490">
    <property type="entry name" value="zf-HC2"/>
    <property type="match status" value="1"/>
</dbReference>
<name>A0A6J7EUI6_9ZZZZ</name>
<dbReference type="InterPro" id="IPR058248">
    <property type="entry name" value="Lxx211020-like"/>
</dbReference>
<dbReference type="PANTHER" id="PTHR36302:SF1">
    <property type="entry name" value="COPPER CHAPERONE PCU(A)C"/>
    <property type="match status" value="1"/>
</dbReference>